<dbReference type="KEGG" id="asun:KG104_08275"/>
<keyword evidence="7" id="KW-1185">Reference proteome</keyword>
<dbReference type="SUPFAM" id="SSF51735">
    <property type="entry name" value="NAD(P)-binding Rossmann-fold domains"/>
    <property type="match status" value="1"/>
</dbReference>
<dbReference type="PANTHER" id="PTHR43180:SF28">
    <property type="entry name" value="NAD(P)-BINDING ROSSMANN-FOLD SUPERFAMILY PROTEIN"/>
    <property type="match status" value="1"/>
</dbReference>
<accession>A0A975XMB8</accession>
<dbReference type="FunFam" id="3.40.50.720:FF:000084">
    <property type="entry name" value="Short-chain dehydrogenase reductase"/>
    <property type="match status" value="1"/>
</dbReference>
<protein>
    <submittedName>
        <fullName evidence="6">Glucose 1-dehydrogenase</fullName>
        <ecNumber evidence="6">1.1.1.47</ecNumber>
    </submittedName>
</protein>
<dbReference type="InterPro" id="IPR036291">
    <property type="entry name" value="NAD(P)-bd_dom_sf"/>
</dbReference>
<dbReference type="Pfam" id="PF13561">
    <property type="entry name" value="adh_short_C2"/>
    <property type="match status" value="1"/>
</dbReference>
<dbReference type="InterPro" id="IPR020904">
    <property type="entry name" value="Sc_DH/Rdtase_CS"/>
</dbReference>
<evidence type="ECO:0000313" key="6">
    <source>
        <dbReference type="EMBL" id="QWQ37689.1"/>
    </source>
</evidence>
<keyword evidence="2 6" id="KW-0560">Oxidoreductase</keyword>
<dbReference type="PANTHER" id="PTHR43180">
    <property type="entry name" value="3-OXOACYL-(ACYL-CARRIER-PROTEIN) REDUCTASE (AFU_ORTHOLOGUE AFUA_6G11210)"/>
    <property type="match status" value="1"/>
</dbReference>
<dbReference type="GO" id="GO:0047936">
    <property type="term" value="F:glucose 1-dehydrogenase [NAD(P)+] activity"/>
    <property type="evidence" value="ECO:0007669"/>
    <property type="project" value="UniProtKB-EC"/>
</dbReference>
<dbReference type="Proteomes" id="UP000680588">
    <property type="component" value="Chromosome"/>
</dbReference>
<organism evidence="6 7">
    <name type="scientific">Arthrobacter sunyaminii</name>
    <dbReference type="NCBI Taxonomy" id="2816859"/>
    <lineage>
        <taxon>Bacteria</taxon>
        <taxon>Bacillati</taxon>
        <taxon>Actinomycetota</taxon>
        <taxon>Actinomycetes</taxon>
        <taxon>Micrococcales</taxon>
        <taxon>Micrococcaceae</taxon>
        <taxon>Arthrobacter</taxon>
    </lineage>
</organism>
<dbReference type="InterPro" id="IPR002347">
    <property type="entry name" value="SDR_fam"/>
</dbReference>
<comment type="similarity">
    <text evidence="1">Belongs to the short-chain dehydrogenases/reductases (SDR) family.</text>
</comment>
<keyword evidence="5" id="KW-0753">Steroid metabolism</keyword>
<gene>
    <name evidence="6" type="ORF">KG104_08275</name>
</gene>
<dbReference type="NCBIfam" id="NF005559">
    <property type="entry name" value="PRK07231.1"/>
    <property type="match status" value="1"/>
</dbReference>
<evidence type="ECO:0000256" key="1">
    <source>
        <dbReference type="ARBA" id="ARBA00006484"/>
    </source>
</evidence>
<dbReference type="EC" id="1.1.1.47" evidence="6"/>
<dbReference type="PRINTS" id="PR00080">
    <property type="entry name" value="SDRFAMILY"/>
</dbReference>
<dbReference type="RefSeq" id="WP_104054456.1">
    <property type="nucleotide sequence ID" value="NZ_CP076456.1"/>
</dbReference>
<proteinExistence type="inferred from homology"/>
<evidence type="ECO:0000256" key="3">
    <source>
        <dbReference type="ARBA" id="ARBA00023027"/>
    </source>
</evidence>
<name>A0A975XMB8_9MICC</name>
<dbReference type="EMBL" id="CP076456">
    <property type="protein sequence ID" value="QWQ37689.1"/>
    <property type="molecule type" value="Genomic_DNA"/>
</dbReference>
<evidence type="ECO:0000313" key="7">
    <source>
        <dbReference type="Proteomes" id="UP000680588"/>
    </source>
</evidence>
<evidence type="ECO:0000256" key="5">
    <source>
        <dbReference type="ARBA" id="ARBA00023221"/>
    </source>
</evidence>
<evidence type="ECO:0000256" key="4">
    <source>
        <dbReference type="ARBA" id="ARBA00023098"/>
    </source>
</evidence>
<evidence type="ECO:0000256" key="2">
    <source>
        <dbReference type="ARBA" id="ARBA00023002"/>
    </source>
</evidence>
<dbReference type="Gene3D" id="3.40.50.720">
    <property type="entry name" value="NAD(P)-binding Rossmann-like Domain"/>
    <property type="match status" value="1"/>
</dbReference>
<keyword evidence="3" id="KW-0520">NAD</keyword>
<dbReference type="AlphaFoldDB" id="A0A975XMB8"/>
<keyword evidence="4" id="KW-0443">Lipid metabolism</keyword>
<dbReference type="PRINTS" id="PR00081">
    <property type="entry name" value="GDHRDH"/>
</dbReference>
<dbReference type="GO" id="GO:0008202">
    <property type="term" value="P:steroid metabolic process"/>
    <property type="evidence" value="ECO:0007669"/>
    <property type="project" value="UniProtKB-KW"/>
</dbReference>
<sequence length="250" mass="25807">MSDRLKDKVALITGAASGMGASHARAFVREGAKVMIADINDDAGTALAEELGEAARYVHLNVTSAGDWAAAVAATLEAFGELNVLVNNAGILDGGALGEYPVERWQRVLDINLTGPFLGMTASVEALKASAPSSIINISSTAGLEGIAGMHGYTASKFGVRGLTKSAAMELAGSRVRVNSVHPGSIQTPMTAVMGEQKPIDFTETTLTRPAAPEEVTSMVVFLASDESSFCTGAEFVVDGGITAGKIYNV</sequence>
<reference evidence="6" key="1">
    <citation type="submission" date="2021-06" db="EMBL/GenBank/DDBJ databases">
        <title>Novel species in genus Arthrobacter.</title>
        <authorList>
            <person name="Zhang G."/>
        </authorList>
    </citation>
    <scope>NUCLEOTIDE SEQUENCE</scope>
    <source>
        <strain evidence="6">Zg-ZUI122</strain>
    </source>
</reference>
<dbReference type="PROSITE" id="PS00061">
    <property type="entry name" value="ADH_SHORT"/>
    <property type="match status" value="1"/>
</dbReference>